<evidence type="ECO:0000256" key="2">
    <source>
        <dbReference type="SAM" id="MobiDB-lite"/>
    </source>
</evidence>
<keyword evidence="1" id="KW-0539">Nucleus</keyword>
<feature type="compositionally biased region" description="Low complexity" evidence="2">
    <location>
        <begin position="127"/>
        <end position="137"/>
    </location>
</feature>
<sequence>MMIKKTRANKSRSRNGCLTCRQRHIKCDEELPVCKNCRRSNRDCERGCRFNFLKSLTTTIEKNEDEDYSRIRYIDQSLSIHKLYRCNDFHDYSDWLRYHSKQELRESDADIREGETASDTPSRRRAAQVQQNQSQENSDSETSRQSSGTPVPFNTVEFVAKVLALGPPLMYGDTTMFIQNNQEPLLRYLSGTNVRPAVDDKVTLLDFASFFDRWEALGHVEAVFIAEFTVFLNSLSLCVKSGVIDLFSETFASSRVLTGIYDVSNIHNWSFSRQALSTYEKAHNQNNLMNLYELMLMDLNDSLKYNKPNSYRMDFEGSSYVLEKILATNLVDDLNYFLVRITTILLRLNNLRHHQHKSYPILMQIIRDLKDFENNQFLSAFFPVSHDDSSFSSASSSSSTVHRTSLHPKTSLGYSSLKARRIHIYYNFTLFYIHQHFSLTQNTKNIIYAPSLLNTFWNRQDSDIIQRLIQMSHDYDFSMDVFMSFVKR</sequence>
<dbReference type="PROSITE" id="PS50048">
    <property type="entry name" value="ZN2_CY6_FUNGAL_2"/>
    <property type="match status" value="1"/>
</dbReference>
<dbReference type="VEuPathDB" id="FungiDB:BON22_2609"/>
<accession>A0A061B3S4</accession>
<feature type="region of interest" description="Disordered" evidence="2">
    <location>
        <begin position="107"/>
        <end position="150"/>
    </location>
</feature>
<dbReference type="InterPro" id="IPR001138">
    <property type="entry name" value="Zn2Cys6_DnaBD"/>
</dbReference>
<proteinExistence type="predicted"/>
<evidence type="ECO:0000259" key="3">
    <source>
        <dbReference type="PROSITE" id="PS50048"/>
    </source>
</evidence>
<dbReference type="AlphaFoldDB" id="A0A061B3S4"/>
<dbReference type="InterPro" id="IPR036864">
    <property type="entry name" value="Zn2-C6_fun-type_DNA-bd_sf"/>
</dbReference>
<dbReference type="PANTHER" id="PTHR37534">
    <property type="entry name" value="TRANSCRIPTIONAL ACTIVATOR PROTEIN UGA3"/>
    <property type="match status" value="1"/>
</dbReference>
<dbReference type="CDD" id="cd00067">
    <property type="entry name" value="GAL4"/>
    <property type="match status" value="1"/>
</dbReference>
<name>A0A061B3S4_CYBFA</name>
<feature type="domain" description="Zn(2)-C6 fungal-type" evidence="3">
    <location>
        <begin position="16"/>
        <end position="44"/>
    </location>
</feature>
<dbReference type="GO" id="GO:0000976">
    <property type="term" value="F:transcription cis-regulatory region binding"/>
    <property type="evidence" value="ECO:0007669"/>
    <property type="project" value="TreeGrafter"/>
</dbReference>
<evidence type="ECO:0000313" key="4">
    <source>
        <dbReference type="EMBL" id="CDR42329.1"/>
    </source>
</evidence>
<dbReference type="PANTHER" id="PTHR37534:SF7">
    <property type="entry name" value="TRANSCRIPTIONAL ACTIVATOR PROTEIN UGA3"/>
    <property type="match status" value="1"/>
</dbReference>
<dbReference type="SMART" id="SM00066">
    <property type="entry name" value="GAL4"/>
    <property type="match status" value="1"/>
</dbReference>
<dbReference type="SUPFAM" id="SSF57701">
    <property type="entry name" value="Zn2/Cys6 DNA-binding domain"/>
    <property type="match status" value="1"/>
</dbReference>
<evidence type="ECO:0000256" key="1">
    <source>
        <dbReference type="ARBA" id="ARBA00023242"/>
    </source>
</evidence>
<dbReference type="EMBL" id="LK052894">
    <property type="protein sequence ID" value="CDR42329.1"/>
    <property type="molecule type" value="Genomic_DNA"/>
</dbReference>
<protein>
    <submittedName>
        <fullName evidence="4">CYFA0S09e01266g1_1</fullName>
    </submittedName>
</protein>
<reference evidence="4" key="1">
    <citation type="journal article" date="2014" name="Genome Announc.">
        <title>Genome sequence of the yeast Cyberlindnera fabianii (Hansenula fabianii).</title>
        <authorList>
            <person name="Freel K.C."/>
            <person name="Sarilar V."/>
            <person name="Neuveglise C."/>
            <person name="Devillers H."/>
            <person name="Friedrich A."/>
            <person name="Schacherer J."/>
        </authorList>
    </citation>
    <scope>NUCLEOTIDE SEQUENCE</scope>
    <source>
        <strain evidence="4">YJS4271</strain>
    </source>
</reference>
<dbReference type="Pfam" id="PF00172">
    <property type="entry name" value="Zn_clus"/>
    <property type="match status" value="1"/>
</dbReference>
<dbReference type="GO" id="GO:0008270">
    <property type="term" value="F:zinc ion binding"/>
    <property type="evidence" value="ECO:0007669"/>
    <property type="project" value="InterPro"/>
</dbReference>
<dbReference type="GO" id="GO:0000981">
    <property type="term" value="F:DNA-binding transcription factor activity, RNA polymerase II-specific"/>
    <property type="evidence" value="ECO:0007669"/>
    <property type="project" value="InterPro"/>
</dbReference>
<dbReference type="GO" id="GO:0045944">
    <property type="term" value="P:positive regulation of transcription by RNA polymerase II"/>
    <property type="evidence" value="ECO:0007669"/>
    <property type="project" value="TreeGrafter"/>
</dbReference>
<dbReference type="GO" id="GO:0005634">
    <property type="term" value="C:nucleus"/>
    <property type="evidence" value="ECO:0007669"/>
    <property type="project" value="TreeGrafter"/>
</dbReference>
<dbReference type="OrthoDB" id="416217at2759"/>
<dbReference type="PROSITE" id="PS00463">
    <property type="entry name" value="ZN2_CY6_FUNGAL_1"/>
    <property type="match status" value="1"/>
</dbReference>
<organism evidence="4">
    <name type="scientific">Cyberlindnera fabianii</name>
    <name type="common">Yeast</name>
    <name type="synonym">Hansenula fabianii</name>
    <dbReference type="NCBI Taxonomy" id="36022"/>
    <lineage>
        <taxon>Eukaryota</taxon>
        <taxon>Fungi</taxon>
        <taxon>Dikarya</taxon>
        <taxon>Ascomycota</taxon>
        <taxon>Saccharomycotina</taxon>
        <taxon>Saccharomycetes</taxon>
        <taxon>Phaffomycetales</taxon>
        <taxon>Phaffomycetaceae</taxon>
        <taxon>Cyberlindnera</taxon>
    </lineage>
</organism>
<dbReference type="Gene3D" id="4.10.240.10">
    <property type="entry name" value="Zn(2)-C6 fungal-type DNA-binding domain"/>
    <property type="match status" value="1"/>
</dbReference>
<gene>
    <name evidence="4" type="ORF">CYFA0S_09e01266g</name>
</gene>